<dbReference type="PANTHER" id="PTHR43245:SF13">
    <property type="entry name" value="UDP-D-APIOSE_UDP-D-XYLOSE SYNTHASE 2"/>
    <property type="match status" value="1"/>
</dbReference>
<gene>
    <name evidence="2" type="ORF">OMAG_000830</name>
</gene>
<dbReference type="InterPro" id="IPR001509">
    <property type="entry name" value="Epimerase_deHydtase"/>
</dbReference>
<dbReference type="Pfam" id="PF01370">
    <property type="entry name" value="Epimerase"/>
    <property type="match status" value="1"/>
</dbReference>
<comment type="caution">
    <text evidence="2">The sequence shown here is derived from an EMBL/GenBank/DDBJ whole genome shotgun (WGS) entry which is preliminary data.</text>
</comment>
<evidence type="ECO:0000313" key="3">
    <source>
        <dbReference type="Proteomes" id="UP000033428"/>
    </source>
</evidence>
<protein>
    <submittedName>
        <fullName evidence="2">Nucleoside-diphosphate-sugar epimerase</fullName>
    </submittedName>
</protein>
<dbReference type="SUPFAM" id="SSF51735">
    <property type="entry name" value="NAD(P)-binding Rossmann-fold domains"/>
    <property type="match status" value="1"/>
</dbReference>
<proteinExistence type="predicted"/>
<dbReference type="EMBL" id="JYNY01000187">
    <property type="protein sequence ID" value="KJJ85301.1"/>
    <property type="molecule type" value="Genomic_DNA"/>
</dbReference>
<dbReference type="AlphaFoldDB" id="A0A0F0CUT8"/>
<dbReference type="InterPro" id="IPR050177">
    <property type="entry name" value="Lipid_A_modif_metabolic_enz"/>
</dbReference>
<dbReference type="Proteomes" id="UP000033428">
    <property type="component" value="Unassembled WGS sequence"/>
</dbReference>
<name>A0A0F0CUT8_9BACT</name>
<sequence length="301" mass="32860">MKILVTGAGGMIGRHVVQHLVDGGHEVHGLGRTVETPPYLSKKIRWHEADLMEDGATKRLIKEIKPEGLLHLAWTTEHGKFWKAPENMDWAGLSLRLLRYFVYEGGRRAVAAGSCAEYDWTQLGDGICLEEGTPVGSPFLYGIAKNAVRQCAQQFFKDTGGTASFAWGRVFFLFGEGENPRRLVPSVINSLLRGEVARVSSGTQIRDFMSSREAGRAFAQLLVSNVEGVVNIASGQPTALRSIIAALCREIGGEADYGAIPGQKGEPPILVADVTRLRDEVGFKPAESLQDGLSNTVKLWR</sequence>
<dbReference type="InterPro" id="IPR036291">
    <property type="entry name" value="NAD(P)-bd_dom_sf"/>
</dbReference>
<evidence type="ECO:0000259" key="1">
    <source>
        <dbReference type="Pfam" id="PF01370"/>
    </source>
</evidence>
<evidence type="ECO:0000313" key="2">
    <source>
        <dbReference type="EMBL" id="KJJ85301.1"/>
    </source>
</evidence>
<organism evidence="2 3">
    <name type="scientific">Candidatus Omnitrophus magneticus</name>
    <dbReference type="NCBI Taxonomy" id="1609969"/>
    <lineage>
        <taxon>Bacteria</taxon>
        <taxon>Pseudomonadati</taxon>
        <taxon>Candidatus Omnitrophota</taxon>
        <taxon>Candidatus Omnitrophus</taxon>
    </lineage>
</organism>
<dbReference type="Gene3D" id="3.40.50.720">
    <property type="entry name" value="NAD(P)-binding Rossmann-like Domain"/>
    <property type="match status" value="1"/>
</dbReference>
<keyword evidence="3" id="KW-1185">Reference proteome</keyword>
<dbReference type="PANTHER" id="PTHR43245">
    <property type="entry name" value="BIFUNCTIONAL POLYMYXIN RESISTANCE PROTEIN ARNA"/>
    <property type="match status" value="1"/>
</dbReference>
<reference evidence="2 3" key="1">
    <citation type="submission" date="2015-02" db="EMBL/GenBank/DDBJ databases">
        <title>Single-cell genomics of uncultivated deep-branching MTB reveals a conserved set of magnetosome genes.</title>
        <authorList>
            <person name="Kolinko S."/>
            <person name="Richter M."/>
            <person name="Glockner F.O."/>
            <person name="Brachmann A."/>
            <person name="Schuler D."/>
        </authorList>
    </citation>
    <scope>NUCLEOTIDE SEQUENCE [LARGE SCALE GENOMIC DNA]</scope>
    <source>
        <strain evidence="2">SKK-01</strain>
    </source>
</reference>
<accession>A0A0F0CUT8</accession>
<feature type="domain" description="NAD-dependent epimerase/dehydratase" evidence="1">
    <location>
        <begin position="3"/>
        <end position="233"/>
    </location>
</feature>